<evidence type="ECO:0000313" key="1">
    <source>
        <dbReference type="Proteomes" id="UP000887576"/>
    </source>
</evidence>
<accession>A0AC34QHZ5</accession>
<evidence type="ECO:0000313" key="2">
    <source>
        <dbReference type="WBParaSite" id="JU765_v2.g16506.t2"/>
    </source>
</evidence>
<organism evidence="1 2">
    <name type="scientific">Panagrolaimus sp. JU765</name>
    <dbReference type="NCBI Taxonomy" id="591449"/>
    <lineage>
        <taxon>Eukaryota</taxon>
        <taxon>Metazoa</taxon>
        <taxon>Ecdysozoa</taxon>
        <taxon>Nematoda</taxon>
        <taxon>Chromadorea</taxon>
        <taxon>Rhabditida</taxon>
        <taxon>Tylenchina</taxon>
        <taxon>Panagrolaimomorpha</taxon>
        <taxon>Panagrolaimoidea</taxon>
        <taxon>Panagrolaimidae</taxon>
        <taxon>Panagrolaimus</taxon>
    </lineage>
</organism>
<dbReference type="Proteomes" id="UP000887576">
    <property type="component" value="Unplaced"/>
</dbReference>
<protein>
    <submittedName>
        <fullName evidence="2">Bicarbonate transporter-like transmembrane domain-containing protein</fullName>
    </submittedName>
</protein>
<dbReference type="WBParaSite" id="JU765_v2.g16506.t2">
    <property type="protein sequence ID" value="JU765_v2.g16506.t2"/>
    <property type="gene ID" value="JU765_v2.g16506"/>
</dbReference>
<sequence length="300" mass="33979">MGKVFPSCQELGKSQNSDVEAAFRRSRPEKNEKIYLLNSTQQTLPLKNFFVEVRGILDVEHLLDNAVVLLDVHKTDIDDIVRLMAESIPDVRDSILYSDLQNSVFSYSELENIKGKISSDFKVDDFSVTCIRQKLQGVCLEADNFICLVVAPVFEKDTKSALETARTFSTLLSDASLRQRLLDVQTAQGFIEEINVTVDKMGFHLPPGLEGKIEKLVHKTPKWFPGRGIYDDFQRRFKCYVSDFTDGFADSRSIQKTISSAVFLYFAILPTAIALGMLNDFNTQGLISLFFFFAPLFPHF</sequence>
<proteinExistence type="predicted"/>
<name>A0AC34QHZ5_9BILA</name>
<reference evidence="2" key="1">
    <citation type="submission" date="2022-11" db="UniProtKB">
        <authorList>
            <consortium name="WormBaseParasite"/>
        </authorList>
    </citation>
    <scope>IDENTIFICATION</scope>
</reference>